<feature type="transmembrane region" description="Helical" evidence="2">
    <location>
        <begin position="70"/>
        <end position="91"/>
    </location>
</feature>
<dbReference type="PANTHER" id="PTHR22935">
    <property type="entry name" value="PENICILLIN-BINDING PROTEIN"/>
    <property type="match status" value="1"/>
</dbReference>
<sequence>MPLYVVTGCSTKGEHFVPMTSNDVNHNSPMNPHRKLHSVSPFSHDNTFNTRNNRPIIYGPEKKLCTKYRWLVFLVLSLVVVVFVMTGLFLWQVHLRHKSEAAQSIKQSQKPCQRLPKPIPLPDLRQFLSSKLKEMEEFITKKKFGALSANVVYRDNIIWSGAFGVISRSEKPSRKPKTSSIYPCASISKVLTALIVYKLFDESKITSLDDPVVKFDADFKIKNPFDQKHNITLRNLLDMSSGIPREAPCYPSTKNNLCPYNHSVMIKRIQNSSLLVEPNTILQYSNFGYALLGNVLAKAFSGGDYNALVKKYVLVPLGMKNTMLALNSKQLNDVPRAYIDGKLSSVVNWGWLDPAAGFFTTVEDLSKMVIHLMSDSNKDRYLSKYTTRLLFSIANVMTDGVTITGTPWEMSPIDGIVHRTKGGSIYGYRALVAMVPELRIAMNVLCSNCEEFIYSLVQTYFDAKIVPVLRQHLSKLQQMKIVLPPNYSAYVGTYVTNDIPDLRSFVIVKEDKKLSAYVNKVPYFYLNYTAPRTFKVVINTDQMSCLNEYVIANVNEVLVFDEISSRDDLSHGFIASGASPSGKAYLYRAPSK</sequence>
<dbReference type="EnsemblMetazoa" id="XM_021044020.2">
    <property type="protein sequence ID" value="XP_020899679.1"/>
    <property type="gene ID" value="LOC110238350"/>
</dbReference>
<reference evidence="4" key="1">
    <citation type="submission" date="2022-11" db="UniProtKB">
        <authorList>
            <consortium name="EnsemblMetazoa"/>
        </authorList>
    </citation>
    <scope>IDENTIFICATION</scope>
</reference>
<keyword evidence="5" id="KW-1185">Reference proteome</keyword>
<keyword evidence="2" id="KW-0472">Membrane</keyword>
<keyword evidence="2" id="KW-0812">Transmembrane</keyword>
<dbReference type="InterPro" id="IPR001466">
    <property type="entry name" value="Beta-lactam-related"/>
</dbReference>
<evidence type="ECO:0000256" key="2">
    <source>
        <dbReference type="SAM" id="Phobius"/>
    </source>
</evidence>
<accession>A0A913X7I9</accession>
<dbReference type="OMA" id="LLINIEW"/>
<comment type="similarity">
    <text evidence="1">Belongs to the beta-lactamase family.</text>
</comment>
<keyword evidence="2" id="KW-1133">Transmembrane helix</keyword>
<name>A0A913X7I9_EXADI</name>
<dbReference type="PANTHER" id="PTHR22935:SF95">
    <property type="entry name" value="BETA-LACTAMASE-LIKE 1-RELATED"/>
    <property type="match status" value="1"/>
</dbReference>
<dbReference type="RefSeq" id="XP_020899679.1">
    <property type="nucleotide sequence ID" value="XM_021044020.2"/>
</dbReference>
<proteinExistence type="inferred from homology"/>
<evidence type="ECO:0000313" key="4">
    <source>
        <dbReference type="EnsemblMetazoa" id="XP_020899679.1"/>
    </source>
</evidence>
<dbReference type="KEGG" id="epa:110238350"/>
<dbReference type="AlphaFoldDB" id="A0A913X7I9"/>
<dbReference type="Proteomes" id="UP000887567">
    <property type="component" value="Unplaced"/>
</dbReference>
<evidence type="ECO:0000256" key="1">
    <source>
        <dbReference type="ARBA" id="ARBA00038473"/>
    </source>
</evidence>
<dbReference type="InterPro" id="IPR012338">
    <property type="entry name" value="Beta-lactam/transpept-like"/>
</dbReference>
<dbReference type="Pfam" id="PF00144">
    <property type="entry name" value="Beta-lactamase"/>
    <property type="match status" value="1"/>
</dbReference>
<dbReference type="GeneID" id="110238350"/>
<evidence type="ECO:0000259" key="3">
    <source>
        <dbReference type="Pfam" id="PF00144"/>
    </source>
</evidence>
<dbReference type="InterPro" id="IPR051478">
    <property type="entry name" value="Beta-lactamase-like_AB/R"/>
</dbReference>
<dbReference type="OrthoDB" id="5946976at2759"/>
<dbReference type="Gene3D" id="3.40.710.10">
    <property type="entry name" value="DD-peptidase/beta-lactamase superfamily"/>
    <property type="match status" value="1"/>
</dbReference>
<dbReference type="SUPFAM" id="SSF56601">
    <property type="entry name" value="beta-lactamase/transpeptidase-like"/>
    <property type="match status" value="1"/>
</dbReference>
<organism evidence="4 5">
    <name type="scientific">Exaiptasia diaphana</name>
    <name type="common">Tropical sea anemone</name>
    <name type="synonym">Aiptasia pulchella</name>
    <dbReference type="NCBI Taxonomy" id="2652724"/>
    <lineage>
        <taxon>Eukaryota</taxon>
        <taxon>Metazoa</taxon>
        <taxon>Cnidaria</taxon>
        <taxon>Anthozoa</taxon>
        <taxon>Hexacorallia</taxon>
        <taxon>Actiniaria</taxon>
        <taxon>Aiptasiidae</taxon>
        <taxon>Exaiptasia</taxon>
    </lineage>
</organism>
<feature type="domain" description="Beta-lactamase-related" evidence="3">
    <location>
        <begin position="136"/>
        <end position="446"/>
    </location>
</feature>
<protein>
    <recommendedName>
        <fullName evidence="3">Beta-lactamase-related domain-containing protein</fullName>
    </recommendedName>
</protein>
<evidence type="ECO:0000313" key="5">
    <source>
        <dbReference type="Proteomes" id="UP000887567"/>
    </source>
</evidence>